<dbReference type="RefSeq" id="WP_011798539.1">
    <property type="nucleotide sequence ID" value="NC_008761.1"/>
</dbReference>
<keyword evidence="2" id="KW-1185">Reference proteome</keyword>
<dbReference type="KEGG" id="pna:Pnap_4762"/>
<dbReference type="OrthoDB" id="9807770at2"/>
<accession>A1VWZ3</accession>
<sequence length="65" mass="7573">MKLTREILMQYRRPKGMWTRAQLQALGVSWPPKHGWIKEVIGKELTEQQFDQFTGKNPAQGGLFD</sequence>
<gene>
    <name evidence="1" type="ordered locus">Pnap_4762</name>
</gene>
<organism evidence="1 2">
    <name type="scientific">Polaromonas naphthalenivorans (strain CJ2)</name>
    <dbReference type="NCBI Taxonomy" id="365044"/>
    <lineage>
        <taxon>Bacteria</taxon>
        <taxon>Pseudomonadati</taxon>
        <taxon>Pseudomonadota</taxon>
        <taxon>Betaproteobacteria</taxon>
        <taxon>Burkholderiales</taxon>
        <taxon>Comamonadaceae</taxon>
        <taxon>Polaromonas</taxon>
    </lineage>
</organism>
<dbReference type="AlphaFoldDB" id="A1VWZ3"/>
<geneLocation type="plasmid" evidence="1 2">
    <name>pPNAP05</name>
</geneLocation>
<keyword evidence="1" id="KW-0614">Plasmid</keyword>
<reference evidence="2" key="1">
    <citation type="journal article" date="2009" name="Environ. Microbiol.">
        <title>The genome of Polaromonas naphthalenivorans strain CJ2, isolated from coal tar-contaminated sediment, reveals physiological and metabolic versatility and evolution through extensive horizontal gene transfer.</title>
        <authorList>
            <person name="Yagi J.M."/>
            <person name="Sims D."/>
            <person name="Brettin T."/>
            <person name="Bruce D."/>
            <person name="Madsen E.L."/>
        </authorList>
    </citation>
    <scope>NUCLEOTIDE SEQUENCE [LARGE SCALE GENOMIC DNA]</scope>
    <source>
        <strain evidence="2">CJ2</strain>
        <plasmid evidence="2">Plasmid pPNAP05</plasmid>
    </source>
</reference>
<dbReference type="EMBL" id="CP000534">
    <property type="protein sequence ID" value="ABM40171.1"/>
    <property type="molecule type" value="Genomic_DNA"/>
</dbReference>
<dbReference type="HOGENOM" id="CLU_186099_0_0_4"/>
<evidence type="ECO:0000313" key="1">
    <source>
        <dbReference type="EMBL" id="ABM40171.1"/>
    </source>
</evidence>
<protein>
    <submittedName>
        <fullName evidence="1">Uncharacterized protein</fullName>
    </submittedName>
</protein>
<evidence type="ECO:0000313" key="2">
    <source>
        <dbReference type="Proteomes" id="UP000000644"/>
    </source>
</evidence>
<proteinExistence type="predicted"/>
<name>A1VWZ3_POLNA</name>
<dbReference type="Proteomes" id="UP000000644">
    <property type="component" value="Plasmid pPNAP05"/>
</dbReference>